<feature type="domain" description="FAD/NAD(P)-binding" evidence="11">
    <location>
        <begin position="391"/>
        <end position="625"/>
    </location>
</feature>
<comment type="similarity">
    <text evidence="3">In the N-terminal section; belongs to the NADH:flavin oxidoreductase/NADH oxidase family.</text>
</comment>
<evidence type="ECO:0000256" key="4">
    <source>
        <dbReference type="ARBA" id="ARBA00022630"/>
    </source>
</evidence>
<name>A0ABU8QKD9_9RHOB</name>
<evidence type="ECO:0000259" key="11">
    <source>
        <dbReference type="Pfam" id="PF07992"/>
    </source>
</evidence>
<dbReference type="EMBL" id="JBBGAZ010000013">
    <property type="protein sequence ID" value="MEJ5219889.1"/>
    <property type="molecule type" value="Genomic_DNA"/>
</dbReference>
<keyword evidence="9" id="KW-0411">Iron-sulfur</keyword>
<dbReference type="PANTHER" id="PTHR42917">
    <property type="entry name" value="2,4-DIENOYL-COA REDUCTASE"/>
    <property type="match status" value="1"/>
</dbReference>
<evidence type="ECO:0000256" key="3">
    <source>
        <dbReference type="ARBA" id="ARBA00011048"/>
    </source>
</evidence>
<dbReference type="InterPro" id="IPR051793">
    <property type="entry name" value="NADH:flavin_oxidoreductase"/>
</dbReference>
<keyword evidence="5" id="KW-0288">FMN</keyword>
<evidence type="ECO:0000256" key="7">
    <source>
        <dbReference type="ARBA" id="ARBA00023002"/>
    </source>
</evidence>
<feature type="domain" description="NADH:flavin oxidoreductase/NADH oxidase N-terminal" evidence="10">
    <location>
        <begin position="7"/>
        <end position="344"/>
    </location>
</feature>
<dbReference type="Gene3D" id="3.20.20.70">
    <property type="entry name" value="Aldolase class I"/>
    <property type="match status" value="1"/>
</dbReference>
<keyword evidence="4" id="KW-0285">Flavoprotein</keyword>
<organism evidence="12 13">
    <name type="scientific">Cognatishimia coralii</name>
    <dbReference type="NCBI Taxonomy" id="3083254"/>
    <lineage>
        <taxon>Bacteria</taxon>
        <taxon>Pseudomonadati</taxon>
        <taxon>Pseudomonadota</taxon>
        <taxon>Alphaproteobacteria</taxon>
        <taxon>Rhodobacterales</taxon>
        <taxon>Paracoccaceae</taxon>
        <taxon>Cognatishimia</taxon>
    </lineage>
</organism>
<keyword evidence="6" id="KW-0479">Metal-binding</keyword>
<reference evidence="12 13" key="1">
    <citation type="submission" date="2024-03" db="EMBL/GenBank/DDBJ databases">
        <title>Cognatishimia coralii sp. nov., a marine bacterium isolated from coral surrounding seawater.</title>
        <authorList>
            <person name="Liu X."/>
            <person name="Liu S."/>
            <person name="Sun H."/>
            <person name="Zhang Y."/>
        </authorList>
    </citation>
    <scope>NUCLEOTIDE SEQUENCE [LARGE SCALE GENOMIC DNA]</scope>
    <source>
        <strain evidence="12 13">D5M38</strain>
    </source>
</reference>
<dbReference type="PRINTS" id="PR00419">
    <property type="entry name" value="ADXRDTASE"/>
</dbReference>
<dbReference type="Pfam" id="PF07992">
    <property type="entry name" value="Pyr_redox_2"/>
    <property type="match status" value="1"/>
</dbReference>
<proteinExistence type="inferred from homology"/>
<evidence type="ECO:0000259" key="10">
    <source>
        <dbReference type="Pfam" id="PF00724"/>
    </source>
</evidence>
<sequence>MPNYEPLFRPFKIKSVTIRNRVMSTAHTSGASEDGKPKEKYQAYQEEKARGGIGLTIIGGSTAVAPDSPGADMLHLDASSDDIIPYYDQLADRIHKHGATVFAQIAHMGRRANWDNDKWLPPISPSGIREAAHRSFPKVMEDWDIQRVVKAFAQSARRVQAGGMDGLELSATHNQLFDQFWSPKTNLREDAYGGSFENRMRFTFEVIDAIRVEVGDDFPLGLRMSGDELLDGGMTHEDLLRVASALAEHGQLDYLGVLGGSAENLPSHSIIFPGMEMPAAPFLSLAAAVKHHTGLPVFHAQRLADVATAARAIEEGHIDMAAMTRPHIADPHIVRKLQDGREDQIRPCVGANYCIDRLYAGGQALCLHSPATGREQSMPHDISKAVTVLRAVVVGAGPAGLEAARVLGLRGHNVTLFEKKDQTGGQVRLAAALSWRSPLLAITDWLEARVREIGIDIRLSTTATVEEILSLNPDLVIVATGGRDNDEAPIPGVSLATTPWDILMNGATDFGSDPVMVFDDNGGEQALSAAEALAKSGAKVHFVTADPTPGVRLERTTRPTFFRRLYDHGVEFHTNQRLKRIVSQGNALKVTIENEYNGSLETQQLSGVVVDYGTRPNDQLYFDLKSSSTNLGAVDLGALVQGTPQNIAVNEKGEFKLFRIGDAVSGRNIHAAIFDALRLCKDL</sequence>
<comment type="cofactor">
    <cofactor evidence="2">
        <name>[4Fe-4S] cluster</name>
        <dbReference type="ChEBI" id="CHEBI:49883"/>
    </cofactor>
</comment>
<dbReference type="PANTHER" id="PTHR42917:SF2">
    <property type="entry name" value="2,4-DIENOYL-COA REDUCTASE [(2E)-ENOYL-COA-PRODUCING]"/>
    <property type="match status" value="1"/>
</dbReference>
<keyword evidence="8" id="KW-0408">Iron</keyword>
<dbReference type="Gene3D" id="3.40.50.720">
    <property type="entry name" value="NAD(P)-binding Rossmann-like Domain"/>
    <property type="match status" value="1"/>
</dbReference>
<gene>
    <name evidence="12" type="ORF">WG622_16655</name>
</gene>
<dbReference type="Proteomes" id="UP001368270">
    <property type="component" value="Unassembled WGS sequence"/>
</dbReference>
<protein>
    <submittedName>
        <fullName evidence="12">FAD-dependent oxidoreductase</fullName>
    </submittedName>
</protein>
<accession>A0ABU8QKD9</accession>
<dbReference type="CDD" id="cd04734">
    <property type="entry name" value="OYE_like_3_FMN"/>
    <property type="match status" value="1"/>
</dbReference>
<evidence type="ECO:0000256" key="8">
    <source>
        <dbReference type="ARBA" id="ARBA00023004"/>
    </source>
</evidence>
<dbReference type="InterPro" id="IPR001155">
    <property type="entry name" value="OxRdtase_FMN_N"/>
</dbReference>
<dbReference type="InterPro" id="IPR023753">
    <property type="entry name" value="FAD/NAD-binding_dom"/>
</dbReference>
<dbReference type="Pfam" id="PF00724">
    <property type="entry name" value="Oxidored_FMN"/>
    <property type="match status" value="1"/>
</dbReference>
<evidence type="ECO:0000256" key="2">
    <source>
        <dbReference type="ARBA" id="ARBA00001966"/>
    </source>
</evidence>
<evidence type="ECO:0000313" key="13">
    <source>
        <dbReference type="Proteomes" id="UP001368270"/>
    </source>
</evidence>
<keyword evidence="7" id="KW-0560">Oxidoreductase</keyword>
<keyword evidence="13" id="KW-1185">Reference proteome</keyword>
<dbReference type="SUPFAM" id="SSF51395">
    <property type="entry name" value="FMN-linked oxidoreductases"/>
    <property type="match status" value="1"/>
</dbReference>
<evidence type="ECO:0000313" key="12">
    <source>
        <dbReference type="EMBL" id="MEJ5219889.1"/>
    </source>
</evidence>
<dbReference type="Gene3D" id="3.50.50.60">
    <property type="entry name" value="FAD/NAD(P)-binding domain"/>
    <property type="match status" value="1"/>
</dbReference>
<dbReference type="InterPro" id="IPR036188">
    <property type="entry name" value="FAD/NAD-bd_sf"/>
</dbReference>
<evidence type="ECO:0000256" key="1">
    <source>
        <dbReference type="ARBA" id="ARBA00001917"/>
    </source>
</evidence>
<evidence type="ECO:0000256" key="5">
    <source>
        <dbReference type="ARBA" id="ARBA00022643"/>
    </source>
</evidence>
<dbReference type="RefSeq" id="WP_243614285.1">
    <property type="nucleotide sequence ID" value="NZ_JBBGAZ010000013.1"/>
</dbReference>
<evidence type="ECO:0000256" key="9">
    <source>
        <dbReference type="ARBA" id="ARBA00023014"/>
    </source>
</evidence>
<comment type="caution">
    <text evidence="12">The sequence shown here is derived from an EMBL/GenBank/DDBJ whole genome shotgun (WGS) entry which is preliminary data.</text>
</comment>
<dbReference type="SUPFAM" id="SSF51905">
    <property type="entry name" value="FAD/NAD(P)-binding domain"/>
    <property type="match status" value="1"/>
</dbReference>
<evidence type="ECO:0000256" key="6">
    <source>
        <dbReference type="ARBA" id="ARBA00022723"/>
    </source>
</evidence>
<comment type="cofactor">
    <cofactor evidence="1">
        <name>FMN</name>
        <dbReference type="ChEBI" id="CHEBI:58210"/>
    </cofactor>
</comment>
<dbReference type="InterPro" id="IPR013785">
    <property type="entry name" value="Aldolase_TIM"/>
</dbReference>